<gene>
    <name evidence="2" type="ORF">EVAR_86749_1</name>
</gene>
<sequence>MTCEFQSKAIRDVRENIVVIYKMQLLGQFYPPSSDSTQNKPFFVAQVELCKLIPPGRKGGVNGNTSSPRSCGAIYCKDSIVNILSGDLFRTLYGRGGGGGPPRHLYVDPLAQSSRGTKRDYRSGGAGRDLCCRPAPPLSYCALATRSSRSRQNGVKRGQVALMVCTLQMHQKNHISRGCASSSLQISQIGSRSPIGWSKMLASSHQYDGNVRERRNTRVKNVLVDSPRIEPGNSRFEDTLNQPLSHRRSRALSGL</sequence>
<organism evidence="2 3">
    <name type="scientific">Eumeta variegata</name>
    <name type="common">Bagworm moth</name>
    <name type="synonym">Eumeta japonica</name>
    <dbReference type="NCBI Taxonomy" id="151549"/>
    <lineage>
        <taxon>Eukaryota</taxon>
        <taxon>Metazoa</taxon>
        <taxon>Ecdysozoa</taxon>
        <taxon>Arthropoda</taxon>
        <taxon>Hexapoda</taxon>
        <taxon>Insecta</taxon>
        <taxon>Pterygota</taxon>
        <taxon>Neoptera</taxon>
        <taxon>Endopterygota</taxon>
        <taxon>Lepidoptera</taxon>
        <taxon>Glossata</taxon>
        <taxon>Ditrysia</taxon>
        <taxon>Tineoidea</taxon>
        <taxon>Psychidae</taxon>
        <taxon>Oiketicinae</taxon>
        <taxon>Eumeta</taxon>
    </lineage>
</organism>
<keyword evidence="3" id="KW-1185">Reference proteome</keyword>
<evidence type="ECO:0000313" key="3">
    <source>
        <dbReference type="Proteomes" id="UP000299102"/>
    </source>
</evidence>
<reference evidence="2 3" key="1">
    <citation type="journal article" date="2019" name="Commun. Biol.">
        <title>The bagworm genome reveals a unique fibroin gene that provides high tensile strength.</title>
        <authorList>
            <person name="Kono N."/>
            <person name="Nakamura H."/>
            <person name="Ohtoshi R."/>
            <person name="Tomita M."/>
            <person name="Numata K."/>
            <person name="Arakawa K."/>
        </authorList>
    </citation>
    <scope>NUCLEOTIDE SEQUENCE [LARGE SCALE GENOMIC DNA]</scope>
</reference>
<dbReference type="Proteomes" id="UP000299102">
    <property type="component" value="Unassembled WGS sequence"/>
</dbReference>
<protein>
    <submittedName>
        <fullName evidence="2">Uncharacterized protein</fullName>
    </submittedName>
</protein>
<proteinExistence type="predicted"/>
<dbReference type="EMBL" id="BGZK01000454">
    <property type="protein sequence ID" value="GBP44526.1"/>
    <property type="molecule type" value="Genomic_DNA"/>
</dbReference>
<dbReference type="AlphaFoldDB" id="A0A4C1VZ28"/>
<comment type="caution">
    <text evidence="2">The sequence shown here is derived from an EMBL/GenBank/DDBJ whole genome shotgun (WGS) entry which is preliminary data.</text>
</comment>
<evidence type="ECO:0000256" key="1">
    <source>
        <dbReference type="SAM" id="MobiDB-lite"/>
    </source>
</evidence>
<feature type="region of interest" description="Disordered" evidence="1">
    <location>
        <begin position="104"/>
        <end position="128"/>
    </location>
</feature>
<feature type="region of interest" description="Disordered" evidence="1">
    <location>
        <begin position="227"/>
        <end position="255"/>
    </location>
</feature>
<name>A0A4C1VZ28_EUMVA</name>
<accession>A0A4C1VZ28</accession>
<evidence type="ECO:0000313" key="2">
    <source>
        <dbReference type="EMBL" id="GBP44526.1"/>
    </source>
</evidence>
<feature type="compositionally biased region" description="Basic residues" evidence="1">
    <location>
        <begin position="245"/>
        <end position="255"/>
    </location>
</feature>